<dbReference type="Proteomes" id="UP001501844">
    <property type="component" value="Unassembled WGS sequence"/>
</dbReference>
<name>A0ABP8FB84_9BACT</name>
<proteinExistence type="predicted"/>
<dbReference type="NCBIfam" id="TIGR01543">
    <property type="entry name" value="proheadase_HK97"/>
    <property type="match status" value="1"/>
</dbReference>
<dbReference type="InterPro" id="IPR006433">
    <property type="entry name" value="Prohead_protease"/>
</dbReference>
<dbReference type="RefSeq" id="WP_345162707.1">
    <property type="nucleotide sequence ID" value="NZ_BAABGX010000001.1"/>
</dbReference>
<evidence type="ECO:0000313" key="5">
    <source>
        <dbReference type="EMBL" id="GAA4299423.1"/>
    </source>
</evidence>
<comment type="caution">
    <text evidence="5">The sequence shown here is derived from an EMBL/GenBank/DDBJ whole genome shotgun (WGS) entry which is preliminary data.</text>
</comment>
<dbReference type="EMBL" id="BAABGX010000001">
    <property type="protein sequence ID" value="GAA4299423.1"/>
    <property type="molecule type" value="Genomic_DNA"/>
</dbReference>
<evidence type="ECO:0000256" key="1">
    <source>
        <dbReference type="ARBA" id="ARBA00022612"/>
    </source>
</evidence>
<evidence type="ECO:0000256" key="3">
    <source>
        <dbReference type="ARBA" id="ARBA00022801"/>
    </source>
</evidence>
<reference evidence="6" key="1">
    <citation type="journal article" date="2019" name="Int. J. Syst. Evol. Microbiol.">
        <title>The Global Catalogue of Microorganisms (GCM) 10K type strain sequencing project: providing services to taxonomists for standard genome sequencing and annotation.</title>
        <authorList>
            <consortium name="The Broad Institute Genomics Platform"/>
            <consortium name="The Broad Institute Genome Sequencing Center for Infectious Disease"/>
            <person name="Wu L."/>
            <person name="Ma J."/>
        </authorList>
    </citation>
    <scope>NUCLEOTIDE SEQUENCE [LARGE SCALE GENOMIC DNA]</scope>
    <source>
        <strain evidence="6">JCM 17917</strain>
    </source>
</reference>
<protein>
    <recommendedName>
        <fullName evidence="4">Prohead serine protease domain-containing protein</fullName>
    </recommendedName>
</protein>
<feature type="domain" description="Prohead serine protease" evidence="4">
    <location>
        <begin position="13"/>
        <end position="151"/>
    </location>
</feature>
<dbReference type="InterPro" id="IPR054613">
    <property type="entry name" value="Peptidase_S78_dom"/>
</dbReference>
<dbReference type="Pfam" id="PF04586">
    <property type="entry name" value="Peptidase_S78"/>
    <property type="match status" value="1"/>
</dbReference>
<keyword evidence="1" id="KW-1188">Viral release from host cell</keyword>
<evidence type="ECO:0000313" key="6">
    <source>
        <dbReference type="Proteomes" id="UP001501844"/>
    </source>
</evidence>
<organism evidence="5 6">
    <name type="scientific">Nibribacter koreensis</name>
    <dbReference type="NCBI Taxonomy" id="1084519"/>
    <lineage>
        <taxon>Bacteria</taxon>
        <taxon>Pseudomonadati</taxon>
        <taxon>Bacteroidota</taxon>
        <taxon>Cytophagia</taxon>
        <taxon>Cytophagales</taxon>
        <taxon>Hymenobacteraceae</taxon>
        <taxon>Nibribacter</taxon>
    </lineage>
</organism>
<keyword evidence="3" id="KW-0378">Hydrolase</keyword>
<keyword evidence="2" id="KW-0645">Protease</keyword>
<evidence type="ECO:0000256" key="2">
    <source>
        <dbReference type="ARBA" id="ARBA00022670"/>
    </source>
</evidence>
<accession>A0ABP8FB84</accession>
<keyword evidence="6" id="KW-1185">Reference proteome</keyword>
<evidence type="ECO:0000259" key="4">
    <source>
        <dbReference type="Pfam" id="PF04586"/>
    </source>
</evidence>
<sequence>MSIQYKSLDYAVKDIDETGVVSIYVNAFGNEDSDGDISQRGAFAKTLQENFKRVKHFLNHDSKLLLGVPLEGVEDEVGLLMRSKLNLKKEIGRDAYEDYKLYAEHGKTLEHSIGFNVIKRDPSDAKVITEYKLWEYSTLTAWGANPLTPLADLKNQKDAKALVTHLTQMYNLDYSDARLKSIETLLISLETGEPAPTTPPPAEPSDLDLIDNFIKRLKSA</sequence>
<gene>
    <name evidence="5" type="ORF">GCM10023183_08670</name>
</gene>